<proteinExistence type="predicted"/>
<dbReference type="Proteomes" id="UP000276133">
    <property type="component" value="Unassembled WGS sequence"/>
</dbReference>
<name>A0A3M7SZZ8_BRAPC</name>
<dbReference type="AlphaFoldDB" id="A0A3M7SZZ8"/>
<gene>
    <name evidence="2" type="ORF">BpHYR1_004774</name>
</gene>
<keyword evidence="1" id="KW-1133">Transmembrane helix</keyword>
<accession>A0A3M7SZZ8</accession>
<evidence type="ECO:0000313" key="2">
    <source>
        <dbReference type="EMBL" id="RNA41219.1"/>
    </source>
</evidence>
<dbReference type="EMBL" id="REGN01000530">
    <property type="protein sequence ID" value="RNA41219.1"/>
    <property type="molecule type" value="Genomic_DNA"/>
</dbReference>
<evidence type="ECO:0000256" key="1">
    <source>
        <dbReference type="SAM" id="Phobius"/>
    </source>
</evidence>
<comment type="caution">
    <text evidence="2">The sequence shown here is derived from an EMBL/GenBank/DDBJ whole genome shotgun (WGS) entry which is preliminary data.</text>
</comment>
<reference evidence="2 3" key="1">
    <citation type="journal article" date="2018" name="Sci. Rep.">
        <title>Genomic signatures of local adaptation to the degree of environmental predictability in rotifers.</title>
        <authorList>
            <person name="Franch-Gras L."/>
            <person name="Hahn C."/>
            <person name="Garcia-Roger E.M."/>
            <person name="Carmona M.J."/>
            <person name="Serra M."/>
            <person name="Gomez A."/>
        </authorList>
    </citation>
    <scope>NUCLEOTIDE SEQUENCE [LARGE SCALE GENOMIC DNA]</scope>
    <source>
        <strain evidence="2">HYR1</strain>
    </source>
</reference>
<evidence type="ECO:0000313" key="3">
    <source>
        <dbReference type="Proteomes" id="UP000276133"/>
    </source>
</evidence>
<protein>
    <submittedName>
        <fullName evidence="2">Uncharacterized protein</fullName>
    </submittedName>
</protein>
<keyword evidence="3" id="KW-1185">Reference proteome</keyword>
<organism evidence="2 3">
    <name type="scientific">Brachionus plicatilis</name>
    <name type="common">Marine rotifer</name>
    <name type="synonym">Brachionus muelleri</name>
    <dbReference type="NCBI Taxonomy" id="10195"/>
    <lineage>
        <taxon>Eukaryota</taxon>
        <taxon>Metazoa</taxon>
        <taxon>Spiralia</taxon>
        <taxon>Gnathifera</taxon>
        <taxon>Rotifera</taxon>
        <taxon>Eurotatoria</taxon>
        <taxon>Monogononta</taxon>
        <taxon>Pseudotrocha</taxon>
        <taxon>Ploima</taxon>
        <taxon>Brachionidae</taxon>
        <taxon>Brachionus</taxon>
    </lineage>
</organism>
<sequence length="179" mass="20942">MHFSNRVLSSDCALENILDEQSTRNKVLSLVRKFFLSYACLSSQKILMVEMIKKIVIDKSCPNRTVVNCIRHLEEFQTLLAERYIIVLTQGFWFLQSIFSFYGFLLMLNSYRCLTGCEVHFNSIFSIQKNLNNFFAKRDNCEERVVVTSSLSNVSVRIENRKGENSKNHFCRKLILVYI</sequence>
<feature type="transmembrane region" description="Helical" evidence="1">
    <location>
        <begin position="84"/>
        <end position="105"/>
    </location>
</feature>
<keyword evidence="1" id="KW-0812">Transmembrane</keyword>
<keyword evidence="1" id="KW-0472">Membrane</keyword>
<feature type="non-terminal residue" evidence="2">
    <location>
        <position position="179"/>
    </location>
</feature>